<dbReference type="Proteomes" id="UP000015530">
    <property type="component" value="Unassembled WGS sequence"/>
</dbReference>
<evidence type="ECO:0000256" key="4">
    <source>
        <dbReference type="SAM" id="MobiDB-lite"/>
    </source>
</evidence>
<dbReference type="InterPro" id="IPR034751">
    <property type="entry name" value="Yippee"/>
</dbReference>
<dbReference type="OMA" id="IGKCENR"/>
<name>T0M7Q2_COLGC</name>
<protein>
    <recommendedName>
        <fullName evidence="5">Yippee domain-containing protein</fullName>
    </recommendedName>
</protein>
<reference evidence="7" key="1">
    <citation type="journal article" date="2013" name="Mol. Plant Microbe Interact.">
        <title>Global aspects of pacC regulation of pathogenicity genes in Colletotrichum gloeosporioides as revealed by transcriptome analysis.</title>
        <authorList>
            <person name="Alkan N."/>
            <person name="Meng X."/>
            <person name="Friedlander G."/>
            <person name="Reuveni E."/>
            <person name="Sukno S."/>
            <person name="Sherman A."/>
            <person name="Thon M."/>
            <person name="Fluhr R."/>
            <person name="Prusky D."/>
        </authorList>
    </citation>
    <scope>NUCLEOTIDE SEQUENCE [LARGE SCALE GENOMIC DNA]</scope>
    <source>
        <strain evidence="7">Cg-14</strain>
    </source>
</reference>
<dbReference type="HOGENOM" id="CLU_043857_0_0_1"/>
<gene>
    <name evidence="6" type="ORF">CGLO_02996</name>
</gene>
<proteinExistence type="inferred from homology"/>
<keyword evidence="3" id="KW-0862">Zinc</keyword>
<dbReference type="InterPro" id="IPR004910">
    <property type="entry name" value="Yippee/Mis18/Cereblon"/>
</dbReference>
<feature type="region of interest" description="Disordered" evidence="4">
    <location>
        <begin position="23"/>
        <end position="50"/>
    </location>
</feature>
<feature type="region of interest" description="Disordered" evidence="4">
    <location>
        <begin position="64"/>
        <end position="109"/>
    </location>
</feature>
<sequence length="346" mass="37651">MAPNIIVSRPTFPTYLLPSFNLPFRRRPSSPPPPPTTTATTTPTPEASQIPLPLLLADILNDRRGPRRLPTAPPPPPYQDTITTSSPSSPADTKLPPSRLRPRRQTRTKPAALTISRTQPDTLRCSTCSSDIAFASQIVSKGFTGRYGRAYLVSPTTLPTPASPSSTRNSGPAGPGTLANVRIGKCENRQLVTGWHVVADITCLLCSAKLGWKYVDAKELSQKYKVGKFILEVERVVPFRSWEDVSPGQGVCPDEDEDGVSDESESDEDEVMGGTKDKADAGDAVREGEESEEGSAGEDSSDPEEVEIELDSEDEDDLEDMFSGTWDPEVVAKRRSRRVTTAARKK</sequence>
<evidence type="ECO:0000259" key="5">
    <source>
        <dbReference type="PROSITE" id="PS51792"/>
    </source>
</evidence>
<feature type="compositionally biased region" description="Polar residues" evidence="4">
    <location>
        <begin position="80"/>
        <end position="91"/>
    </location>
</feature>
<evidence type="ECO:0000256" key="3">
    <source>
        <dbReference type="ARBA" id="ARBA00022833"/>
    </source>
</evidence>
<dbReference type="PROSITE" id="PS51792">
    <property type="entry name" value="YIPPEE"/>
    <property type="match status" value="1"/>
</dbReference>
<feature type="compositionally biased region" description="Acidic residues" evidence="4">
    <location>
        <begin position="289"/>
        <end position="320"/>
    </location>
</feature>
<feature type="compositionally biased region" description="Basic and acidic residues" evidence="4">
    <location>
        <begin position="275"/>
        <end position="288"/>
    </location>
</feature>
<accession>T0M7Q2</accession>
<evidence type="ECO:0000313" key="6">
    <source>
        <dbReference type="EMBL" id="EQB56945.1"/>
    </source>
</evidence>
<evidence type="ECO:0000313" key="7">
    <source>
        <dbReference type="Proteomes" id="UP000015530"/>
    </source>
</evidence>
<feature type="compositionally biased region" description="Acidic residues" evidence="4">
    <location>
        <begin position="253"/>
        <end position="271"/>
    </location>
</feature>
<dbReference type="AlphaFoldDB" id="T0M7Q2"/>
<organism evidence="6 7">
    <name type="scientific">Colletotrichum gloeosporioides (strain Cg-14)</name>
    <name type="common">Anthracnose fungus</name>
    <name type="synonym">Glomerella cingulata</name>
    <dbReference type="NCBI Taxonomy" id="1237896"/>
    <lineage>
        <taxon>Eukaryota</taxon>
        <taxon>Fungi</taxon>
        <taxon>Dikarya</taxon>
        <taxon>Ascomycota</taxon>
        <taxon>Pezizomycotina</taxon>
        <taxon>Sordariomycetes</taxon>
        <taxon>Hypocreomycetidae</taxon>
        <taxon>Glomerellales</taxon>
        <taxon>Glomerellaceae</taxon>
        <taxon>Colletotrichum</taxon>
        <taxon>Colletotrichum gloeosporioides species complex</taxon>
    </lineage>
</organism>
<feature type="domain" description="Yippee" evidence="5">
    <location>
        <begin position="121"/>
        <end position="240"/>
    </location>
</feature>
<dbReference type="Pfam" id="PF03226">
    <property type="entry name" value="Yippee-Mis18"/>
    <property type="match status" value="1"/>
</dbReference>
<dbReference type="STRING" id="1237896.T0M7Q2"/>
<dbReference type="GO" id="GO:0046872">
    <property type="term" value="F:metal ion binding"/>
    <property type="evidence" value="ECO:0007669"/>
    <property type="project" value="UniProtKB-KW"/>
</dbReference>
<keyword evidence="2" id="KW-0479">Metal-binding</keyword>
<dbReference type="OrthoDB" id="6407410at2759"/>
<feature type="region of interest" description="Disordered" evidence="4">
    <location>
        <begin position="244"/>
        <end position="327"/>
    </location>
</feature>
<dbReference type="InterPro" id="IPR039058">
    <property type="entry name" value="Yippee_fam"/>
</dbReference>
<evidence type="ECO:0000256" key="1">
    <source>
        <dbReference type="ARBA" id="ARBA00005613"/>
    </source>
</evidence>
<dbReference type="PANTHER" id="PTHR13848">
    <property type="entry name" value="PROTEIN YIPPEE-LIKE CG15309-RELATED"/>
    <property type="match status" value="1"/>
</dbReference>
<dbReference type="EMBL" id="AMYD01000626">
    <property type="protein sequence ID" value="EQB56945.1"/>
    <property type="molecule type" value="Genomic_DNA"/>
</dbReference>
<comment type="caution">
    <text evidence="6">The sequence shown here is derived from an EMBL/GenBank/DDBJ whole genome shotgun (WGS) entry which is preliminary data.</text>
</comment>
<evidence type="ECO:0000256" key="2">
    <source>
        <dbReference type="ARBA" id="ARBA00022723"/>
    </source>
</evidence>
<comment type="similarity">
    <text evidence="1">Belongs to the yippee family.</text>
</comment>